<proteinExistence type="predicted"/>
<dbReference type="EMBL" id="DVFK01000055">
    <property type="protein sequence ID" value="HIQ67576.1"/>
    <property type="molecule type" value="Genomic_DNA"/>
</dbReference>
<dbReference type="Proteomes" id="UP000886796">
    <property type="component" value="Unassembled WGS sequence"/>
</dbReference>
<sequence>MKVNPNFVLEDCPICRGNGIVVHEGDWSVQVECCDCGAHTVYVEYNTEAEKAEAEQQVVCLWNLGKVIRTDVGE</sequence>
<reference evidence="1" key="2">
    <citation type="journal article" date="2021" name="PeerJ">
        <title>Extensive microbial diversity within the chicken gut microbiome revealed by metagenomics and culture.</title>
        <authorList>
            <person name="Gilroy R."/>
            <person name="Ravi A."/>
            <person name="Getino M."/>
            <person name="Pursley I."/>
            <person name="Horton D.L."/>
            <person name="Alikhan N.F."/>
            <person name="Baker D."/>
            <person name="Gharbi K."/>
            <person name="Hall N."/>
            <person name="Watson M."/>
            <person name="Adriaenssens E.M."/>
            <person name="Foster-Nyarko E."/>
            <person name="Jarju S."/>
            <person name="Secka A."/>
            <person name="Antonio M."/>
            <person name="Oren A."/>
            <person name="Chaudhuri R.R."/>
            <person name="La Ragione R."/>
            <person name="Hildebrand F."/>
            <person name="Pallen M.J."/>
        </authorList>
    </citation>
    <scope>NUCLEOTIDE SEQUENCE</scope>
    <source>
        <strain evidence="1">13361</strain>
    </source>
</reference>
<name>A0A9D0Z2Y5_9FIRM</name>
<dbReference type="Pfam" id="PF14354">
    <property type="entry name" value="Lar_restr_allev"/>
    <property type="match status" value="1"/>
</dbReference>
<accession>A0A9D0Z2Y5</accession>
<gene>
    <name evidence="1" type="ORF">IAB74_03585</name>
</gene>
<evidence type="ECO:0000313" key="2">
    <source>
        <dbReference type="Proteomes" id="UP000886796"/>
    </source>
</evidence>
<reference evidence="1" key="1">
    <citation type="submission" date="2020-10" db="EMBL/GenBank/DDBJ databases">
        <authorList>
            <person name="Gilroy R."/>
        </authorList>
    </citation>
    <scope>NUCLEOTIDE SEQUENCE</scope>
    <source>
        <strain evidence="1">13361</strain>
    </source>
</reference>
<dbReference type="AlphaFoldDB" id="A0A9D0Z2Y5"/>
<evidence type="ECO:0000313" key="1">
    <source>
        <dbReference type="EMBL" id="HIQ67576.1"/>
    </source>
</evidence>
<organism evidence="1 2">
    <name type="scientific">Candidatus Faecousia excrementigallinarum</name>
    <dbReference type="NCBI Taxonomy" id="2840806"/>
    <lineage>
        <taxon>Bacteria</taxon>
        <taxon>Bacillati</taxon>
        <taxon>Bacillota</taxon>
        <taxon>Clostridia</taxon>
        <taxon>Eubacteriales</taxon>
        <taxon>Oscillospiraceae</taxon>
        <taxon>Faecousia</taxon>
    </lineage>
</organism>
<protein>
    <submittedName>
        <fullName evidence="1">Lar family restriction alleviation protein</fullName>
    </submittedName>
</protein>
<comment type="caution">
    <text evidence="1">The sequence shown here is derived from an EMBL/GenBank/DDBJ whole genome shotgun (WGS) entry which is preliminary data.</text>
</comment>